<organism evidence="2 3">
    <name type="scientific">Gluconobacter japonicus</name>
    <dbReference type="NCBI Taxonomy" id="376620"/>
    <lineage>
        <taxon>Bacteria</taxon>
        <taxon>Pseudomonadati</taxon>
        <taxon>Pseudomonadota</taxon>
        <taxon>Alphaproteobacteria</taxon>
        <taxon>Acetobacterales</taxon>
        <taxon>Acetobacteraceae</taxon>
        <taxon>Gluconobacter</taxon>
    </lineage>
</organism>
<keyword evidence="1" id="KW-0175">Coiled coil</keyword>
<evidence type="ECO:0000313" key="3">
    <source>
        <dbReference type="Proteomes" id="UP001156613"/>
    </source>
</evidence>
<name>A0ABQ5WDU9_GLUJA</name>
<evidence type="ECO:0000256" key="1">
    <source>
        <dbReference type="SAM" id="Coils"/>
    </source>
</evidence>
<comment type="caution">
    <text evidence="2">The sequence shown here is derived from an EMBL/GenBank/DDBJ whole genome shotgun (WGS) entry which is preliminary data.</text>
</comment>
<feature type="coiled-coil region" evidence="1">
    <location>
        <begin position="103"/>
        <end position="155"/>
    </location>
</feature>
<dbReference type="Proteomes" id="UP001156613">
    <property type="component" value="Unassembled WGS sequence"/>
</dbReference>
<reference evidence="3" key="1">
    <citation type="journal article" date="2019" name="Int. J. Syst. Evol. Microbiol.">
        <title>The Global Catalogue of Microorganisms (GCM) 10K type strain sequencing project: providing services to taxonomists for standard genome sequencing and annotation.</title>
        <authorList>
            <consortium name="The Broad Institute Genomics Platform"/>
            <consortium name="The Broad Institute Genome Sequencing Center for Infectious Disease"/>
            <person name="Wu L."/>
            <person name="Ma J."/>
        </authorList>
    </citation>
    <scope>NUCLEOTIDE SEQUENCE [LARGE SCALE GENOMIC DNA]</scope>
    <source>
        <strain evidence="3">NBRC 3271</strain>
    </source>
</reference>
<evidence type="ECO:0008006" key="4">
    <source>
        <dbReference type="Google" id="ProtNLM"/>
    </source>
</evidence>
<gene>
    <name evidence="2" type="ORF">GCM10010937_01040</name>
</gene>
<keyword evidence="3" id="KW-1185">Reference proteome</keyword>
<protein>
    <recommendedName>
        <fullName evidence="4">Autophagy-related protein 16 domain-containing protein</fullName>
    </recommendedName>
</protein>
<dbReference type="RefSeq" id="WP_062502411.1">
    <property type="nucleotide sequence ID" value="NZ_BEWO01000027.1"/>
</dbReference>
<dbReference type="EMBL" id="BSNT01000009">
    <property type="protein sequence ID" value="GLQ58303.1"/>
    <property type="molecule type" value="Genomic_DNA"/>
</dbReference>
<accession>A0ABQ5WDU9</accession>
<sequence>MAGMLEFDQLCRIREATERAARQVGNMVPLAAYNNLVALYNTLSAQHHALATERDTLREERDQALESLAVVRRNRDEFEAWGHKALENLKLTEKELSEERRSLDLVRGERDRAKADLKTLQAKYDDLYVKGRANRDWWKARAEKAEAELAALRASMRPTAASVA</sequence>
<evidence type="ECO:0000313" key="2">
    <source>
        <dbReference type="EMBL" id="GLQ58303.1"/>
    </source>
</evidence>
<proteinExistence type="predicted"/>